<proteinExistence type="predicted"/>
<dbReference type="STRING" id="1499967.U27_02345"/>
<organism evidence="2">
    <name type="scientific">Vecturithrix granuli</name>
    <dbReference type="NCBI Taxonomy" id="1499967"/>
    <lineage>
        <taxon>Bacteria</taxon>
        <taxon>Candidatus Moduliflexota</taxon>
        <taxon>Candidatus Vecturitrichia</taxon>
        <taxon>Candidatus Vecturitrichales</taxon>
        <taxon>Candidatus Vecturitrichaceae</taxon>
        <taxon>Candidatus Vecturithrix</taxon>
    </lineage>
</organism>
<evidence type="ECO:0000256" key="1">
    <source>
        <dbReference type="SAM" id="SignalP"/>
    </source>
</evidence>
<name>A0A0S6W765_VECG1</name>
<sequence length="267" mass="30468">MQNRYTVILVILSLFASMRAASAAYIRLTPAEAEQIGYKIWLNETGGNPAYLIAWNHGESFASLGIGHFIWYPAGQRGPFQESFPELVQFLQNQRVPLPGWLSPMTPCLWAAREEFLQAQNSREMQDLRFLLTQTTAQQVQFMIQRLENSLSMILASLAAEAERYHVYQQFYRMAETLQGIYALTDYVNFKGEGVAATERYQGQGWGLLQVLQSMPGTTPDAVGEFADAAEFMLTRRVQNAPVERQEQEARWLPGWIARINTYRRAL</sequence>
<dbReference type="EMBL" id="DF820463">
    <property type="protein sequence ID" value="GAK55511.1"/>
    <property type="molecule type" value="Genomic_DNA"/>
</dbReference>
<protein>
    <submittedName>
        <fullName evidence="2">Uncharacterized protein</fullName>
    </submittedName>
</protein>
<accession>A0A0S6W765</accession>
<keyword evidence="3" id="KW-1185">Reference proteome</keyword>
<evidence type="ECO:0000313" key="2">
    <source>
        <dbReference type="EMBL" id="GAK55511.1"/>
    </source>
</evidence>
<reference evidence="2" key="1">
    <citation type="journal article" date="2015" name="PeerJ">
        <title>First genomic representation of candidate bacterial phylum KSB3 points to enhanced environmental sensing as a trigger of wastewater bulking.</title>
        <authorList>
            <person name="Sekiguchi Y."/>
            <person name="Ohashi A."/>
            <person name="Parks D.H."/>
            <person name="Yamauchi T."/>
            <person name="Tyson G.W."/>
            <person name="Hugenholtz P."/>
        </authorList>
    </citation>
    <scope>NUCLEOTIDE SEQUENCE [LARGE SCALE GENOMIC DNA]</scope>
</reference>
<feature type="signal peptide" evidence="1">
    <location>
        <begin position="1"/>
        <end position="23"/>
    </location>
</feature>
<dbReference type="AlphaFoldDB" id="A0A0S6W765"/>
<evidence type="ECO:0000313" key="3">
    <source>
        <dbReference type="Proteomes" id="UP000030661"/>
    </source>
</evidence>
<dbReference type="eggNOG" id="ENOG502ZBV3">
    <property type="taxonomic scope" value="Bacteria"/>
</dbReference>
<keyword evidence="1" id="KW-0732">Signal</keyword>
<dbReference type="Proteomes" id="UP000030661">
    <property type="component" value="Unassembled WGS sequence"/>
</dbReference>
<gene>
    <name evidence="2" type="ORF">U27_02345</name>
</gene>
<dbReference type="HOGENOM" id="CLU_074583_0_0_0"/>
<feature type="chain" id="PRO_5006631633" evidence="1">
    <location>
        <begin position="24"/>
        <end position="267"/>
    </location>
</feature>